<name>A0ACC0FG14_9ERIC</name>
<gene>
    <name evidence="1" type="ORF">LOK49_LG13G02617</name>
</gene>
<sequence length="94" mass="10851">MGPSMICLTKISLLDVALVLWIISYIGSFFNFLTLVYIGVLLSLSVPVLYEKYQDQIDEKLIVAHKIIQTQFRKIDDNILRKLPLPLNKEKKTQ</sequence>
<dbReference type="EMBL" id="CM045771">
    <property type="protein sequence ID" value="KAI7987498.1"/>
    <property type="molecule type" value="Genomic_DNA"/>
</dbReference>
<evidence type="ECO:0000313" key="2">
    <source>
        <dbReference type="Proteomes" id="UP001060215"/>
    </source>
</evidence>
<organism evidence="1 2">
    <name type="scientific">Camellia lanceoleosa</name>
    <dbReference type="NCBI Taxonomy" id="1840588"/>
    <lineage>
        <taxon>Eukaryota</taxon>
        <taxon>Viridiplantae</taxon>
        <taxon>Streptophyta</taxon>
        <taxon>Embryophyta</taxon>
        <taxon>Tracheophyta</taxon>
        <taxon>Spermatophyta</taxon>
        <taxon>Magnoliopsida</taxon>
        <taxon>eudicotyledons</taxon>
        <taxon>Gunneridae</taxon>
        <taxon>Pentapetalae</taxon>
        <taxon>asterids</taxon>
        <taxon>Ericales</taxon>
        <taxon>Theaceae</taxon>
        <taxon>Camellia</taxon>
    </lineage>
</organism>
<accession>A0ACC0FG14</accession>
<comment type="caution">
    <text evidence="1">The sequence shown here is derived from an EMBL/GenBank/DDBJ whole genome shotgun (WGS) entry which is preliminary data.</text>
</comment>
<reference evidence="1 2" key="1">
    <citation type="journal article" date="2022" name="Plant J.">
        <title>Chromosome-level genome of Camellia lanceoleosa provides a valuable resource for understanding genome evolution and self-incompatibility.</title>
        <authorList>
            <person name="Gong W."/>
            <person name="Xiao S."/>
            <person name="Wang L."/>
            <person name="Liao Z."/>
            <person name="Chang Y."/>
            <person name="Mo W."/>
            <person name="Hu G."/>
            <person name="Li W."/>
            <person name="Zhao G."/>
            <person name="Zhu H."/>
            <person name="Hu X."/>
            <person name="Ji K."/>
            <person name="Xiang X."/>
            <person name="Song Q."/>
            <person name="Yuan D."/>
            <person name="Jin S."/>
            <person name="Zhang L."/>
        </authorList>
    </citation>
    <scope>NUCLEOTIDE SEQUENCE [LARGE SCALE GENOMIC DNA]</scope>
    <source>
        <strain evidence="1">SQ_2022a</strain>
    </source>
</reference>
<dbReference type="Proteomes" id="UP001060215">
    <property type="component" value="Chromosome 14"/>
</dbReference>
<evidence type="ECO:0000313" key="1">
    <source>
        <dbReference type="EMBL" id="KAI7987498.1"/>
    </source>
</evidence>
<proteinExistence type="predicted"/>
<protein>
    <submittedName>
        <fullName evidence="1">Reticulon-like protein B10</fullName>
    </submittedName>
</protein>
<keyword evidence="2" id="KW-1185">Reference proteome</keyword>